<sequence>MGAIQLIIIAVLLFMFINIEIDSGNPCSNFSKHPGLCSSDIVKR</sequence>
<organism evidence="1">
    <name type="scientific">uncultured Caudovirales phage</name>
    <dbReference type="NCBI Taxonomy" id="2100421"/>
    <lineage>
        <taxon>Viruses</taxon>
        <taxon>Duplodnaviria</taxon>
        <taxon>Heunggongvirae</taxon>
        <taxon>Uroviricota</taxon>
        <taxon>Caudoviricetes</taxon>
        <taxon>Peduoviridae</taxon>
        <taxon>Maltschvirus</taxon>
        <taxon>Maltschvirus maltsch</taxon>
    </lineage>
</organism>
<accession>A0A6J5KY72</accession>
<dbReference type="EMBL" id="LR796208">
    <property type="protein sequence ID" value="CAB4127414.1"/>
    <property type="molecule type" value="Genomic_DNA"/>
</dbReference>
<proteinExistence type="predicted"/>
<gene>
    <name evidence="1" type="ORF">UFOVP84_175</name>
</gene>
<name>A0A6J5KY72_9CAUD</name>
<protein>
    <recommendedName>
        <fullName evidence="2">Late nodulin</fullName>
    </recommendedName>
</protein>
<evidence type="ECO:0000313" key="1">
    <source>
        <dbReference type="EMBL" id="CAB4127414.1"/>
    </source>
</evidence>
<reference evidence="1" key="1">
    <citation type="submission" date="2020-04" db="EMBL/GenBank/DDBJ databases">
        <authorList>
            <person name="Chiriac C."/>
            <person name="Salcher M."/>
            <person name="Ghai R."/>
            <person name="Kavagutti S V."/>
        </authorList>
    </citation>
    <scope>NUCLEOTIDE SEQUENCE</scope>
</reference>
<evidence type="ECO:0008006" key="2">
    <source>
        <dbReference type="Google" id="ProtNLM"/>
    </source>
</evidence>